<dbReference type="AlphaFoldDB" id="A0A8J7FMR3"/>
<dbReference type="PANTHER" id="PTHR39327:SF1">
    <property type="entry name" value="BLR5470 PROTEIN"/>
    <property type="match status" value="1"/>
</dbReference>
<evidence type="ECO:0000313" key="1">
    <source>
        <dbReference type="EMBL" id="MBE9611027.1"/>
    </source>
</evidence>
<accession>A0A8J7FMR3</accession>
<organism evidence="1 2">
    <name type="scientific">Chitinilyticum piscinae</name>
    <dbReference type="NCBI Taxonomy" id="2866724"/>
    <lineage>
        <taxon>Bacteria</taxon>
        <taxon>Pseudomonadati</taxon>
        <taxon>Pseudomonadota</taxon>
        <taxon>Betaproteobacteria</taxon>
        <taxon>Neisseriales</taxon>
        <taxon>Chitinibacteraceae</taxon>
        <taxon>Chitinilyticum</taxon>
    </lineage>
</organism>
<keyword evidence="2" id="KW-1185">Reference proteome</keyword>
<gene>
    <name evidence="1" type="ORF">INR99_17045</name>
</gene>
<evidence type="ECO:0000313" key="2">
    <source>
        <dbReference type="Proteomes" id="UP000604481"/>
    </source>
</evidence>
<comment type="caution">
    <text evidence="1">The sequence shown here is derived from an EMBL/GenBank/DDBJ whole genome shotgun (WGS) entry which is preliminary data.</text>
</comment>
<dbReference type="Proteomes" id="UP000604481">
    <property type="component" value="Unassembled WGS sequence"/>
</dbReference>
<dbReference type="Gene3D" id="3.10.620.30">
    <property type="match status" value="1"/>
</dbReference>
<dbReference type="PANTHER" id="PTHR39327">
    <property type="match status" value="1"/>
</dbReference>
<dbReference type="EMBL" id="JADFUA010000019">
    <property type="protein sequence ID" value="MBE9611027.1"/>
    <property type="molecule type" value="Genomic_DNA"/>
</dbReference>
<proteinExistence type="predicted"/>
<protein>
    <submittedName>
        <fullName evidence="1">Transglutaminase-like cysteine peptidase</fullName>
    </submittedName>
</protein>
<sequence length="205" mass="22924">MLQLYAGGADFSLSDTDMDKAEAKWGGARKRLQAWQKLLESGTSLPTESAKLQTVNRFFNQISFVSDAQHWNKPDYWATPVEMLGSNGGDCEDFAIGKYFTLLQIGIPLSKLRITYVKALNWNPVDQAHMVLAYYETPKSEPLILDNLIPEIKPASQRQDLIPVYSFNGEGLWLAKERGSGKPVGGSDRIGLWKDLTSRLGQELN</sequence>
<dbReference type="InterPro" id="IPR010319">
    <property type="entry name" value="Transglutaminase-like_Cys_pept"/>
</dbReference>
<reference evidence="1 2" key="1">
    <citation type="submission" date="2020-10" db="EMBL/GenBank/DDBJ databases">
        <title>The genome sequence of Chitinilyticum litopenaei 4Y14.</title>
        <authorList>
            <person name="Liu Y."/>
        </authorList>
    </citation>
    <scope>NUCLEOTIDE SEQUENCE [LARGE SCALE GENOMIC DNA]</scope>
    <source>
        <strain evidence="1 2">4Y14</strain>
    </source>
</reference>
<dbReference type="Pfam" id="PF06035">
    <property type="entry name" value="Peptidase_C93"/>
    <property type="match status" value="1"/>
</dbReference>
<name>A0A8J7FMR3_9NEIS</name>